<dbReference type="Proteomes" id="UP000663829">
    <property type="component" value="Unassembled WGS sequence"/>
</dbReference>
<evidence type="ECO:0000256" key="1">
    <source>
        <dbReference type="SAM" id="MobiDB-lite"/>
    </source>
</evidence>
<dbReference type="Proteomes" id="UP000681722">
    <property type="component" value="Unassembled WGS sequence"/>
</dbReference>
<dbReference type="PROSITE" id="PS50817">
    <property type="entry name" value="INTEIN_N_TER"/>
    <property type="match status" value="1"/>
</dbReference>
<organism evidence="3 5">
    <name type="scientific">Didymodactylos carnosus</name>
    <dbReference type="NCBI Taxonomy" id="1234261"/>
    <lineage>
        <taxon>Eukaryota</taxon>
        <taxon>Metazoa</taxon>
        <taxon>Spiralia</taxon>
        <taxon>Gnathifera</taxon>
        <taxon>Rotifera</taxon>
        <taxon>Eurotatoria</taxon>
        <taxon>Bdelloidea</taxon>
        <taxon>Philodinida</taxon>
        <taxon>Philodinidae</taxon>
        <taxon>Didymodactylos</taxon>
    </lineage>
</organism>
<proteinExistence type="predicted"/>
<gene>
    <name evidence="3" type="ORF">GPM918_LOCUS26650</name>
    <name evidence="4" type="ORF">SRO942_LOCUS26843</name>
</gene>
<feature type="region of interest" description="Disordered" evidence="1">
    <location>
        <begin position="334"/>
        <end position="357"/>
    </location>
</feature>
<dbReference type="EMBL" id="CAJNOQ010010823">
    <property type="protein sequence ID" value="CAF1261951.1"/>
    <property type="molecule type" value="Genomic_DNA"/>
</dbReference>
<name>A0A815AVV7_9BILA</name>
<evidence type="ECO:0000256" key="2">
    <source>
        <dbReference type="SAM" id="Phobius"/>
    </source>
</evidence>
<reference evidence="3" key="1">
    <citation type="submission" date="2021-02" db="EMBL/GenBank/DDBJ databases">
        <authorList>
            <person name="Nowell W R."/>
        </authorList>
    </citation>
    <scope>NUCLEOTIDE SEQUENCE</scope>
</reference>
<comment type="caution">
    <text evidence="3">The sequence shown here is derived from an EMBL/GenBank/DDBJ whole genome shotgun (WGS) entry which is preliminary data.</text>
</comment>
<dbReference type="EMBL" id="CAJOBC010019130">
    <property type="protein sequence ID" value="CAF4040563.1"/>
    <property type="molecule type" value="Genomic_DNA"/>
</dbReference>
<keyword evidence="2" id="KW-1133">Transmembrane helix</keyword>
<accession>A0A815AVV7</accession>
<protein>
    <submittedName>
        <fullName evidence="3">Uncharacterized protein</fullName>
    </submittedName>
</protein>
<sequence length="357" mass="38340">MKRRYALSVVAQAFGGPIPNTISVDYSAWVNYSSTHIVMCFLYYNNVSGMVSQLALCEDYETFLYSFALERALYNATTNIRVYESATQALTLFPGSNSTVTNNGFTTNANILTRCPTAFCYCTTNNCNTNLDTCGAGLNYAVSFLSANNCLPIINMTAVASTTAALVINANSTAAASNTGANVTSARNTTRAITLNGTHSATNATTTVPVITIAPHVSNTSNDTAKRCFSGDSQIKIADGAYKYIAQLQSSDRLAGTTDSDFVLMLDSDPNKKNEEKVISIVQEVKVGYYAPLSGSALFVTLTHFAYSGIFFWIIMASSSTTDSDVAESFTNFESDDELGSDSACHFDNESDNEDGE</sequence>
<keyword evidence="2" id="KW-0472">Membrane</keyword>
<evidence type="ECO:0000313" key="3">
    <source>
        <dbReference type="EMBL" id="CAF1261951.1"/>
    </source>
</evidence>
<feature type="transmembrane region" description="Helical" evidence="2">
    <location>
        <begin position="289"/>
        <end position="315"/>
    </location>
</feature>
<dbReference type="InterPro" id="IPR006141">
    <property type="entry name" value="Intein_N"/>
</dbReference>
<evidence type="ECO:0000313" key="5">
    <source>
        <dbReference type="Proteomes" id="UP000663829"/>
    </source>
</evidence>
<keyword evidence="5" id="KW-1185">Reference proteome</keyword>
<evidence type="ECO:0000313" key="4">
    <source>
        <dbReference type="EMBL" id="CAF4040563.1"/>
    </source>
</evidence>
<dbReference type="GO" id="GO:0016539">
    <property type="term" value="P:intein-mediated protein splicing"/>
    <property type="evidence" value="ECO:0007669"/>
    <property type="project" value="InterPro"/>
</dbReference>
<dbReference type="AlphaFoldDB" id="A0A815AVV7"/>
<keyword evidence="2" id="KW-0812">Transmembrane</keyword>